<dbReference type="GO" id="GO:0042450">
    <property type="term" value="P:L-arginine biosynthetic process via ornithine"/>
    <property type="evidence" value="ECO:0007669"/>
    <property type="project" value="UniProtKB-UniRule"/>
</dbReference>
<reference evidence="11 12" key="1">
    <citation type="submission" date="2019-06" db="EMBL/GenBank/DDBJ databases">
        <title>Flavobacteriaceae Paucihalobacterium erythroidium CWB-1, complete genome.</title>
        <authorList>
            <person name="Wu S."/>
        </authorList>
    </citation>
    <scope>NUCLEOTIDE SEQUENCE [LARGE SCALE GENOMIC DNA]</scope>
    <source>
        <strain evidence="11 12">CWB-1</strain>
    </source>
</reference>
<dbReference type="InterPro" id="IPR001048">
    <property type="entry name" value="Asp/Glu/Uridylate_kinase"/>
</dbReference>
<dbReference type="GO" id="GO:0005737">
    <property type="term" value="C:cytoplasm"/>
    <property type="evidence" value="ECO:0007669"/>
    <property type="project" value="UniProtKB-SubCell"/>
</dbReference>
<keyword evidence="7 9" id="KW-0067">ATP-binding</keyword>
<dbReference type="HAMAP" id="MF_00082">
    <property type="entry name" value="ArgB"/>
    <property type="match status" value="1"/>
</dbReference>
<comment type="caution">
    <text evidence="11">The sequence shown here is derived from an EMBL/GenBank/DDBJ whole genome shotgun (WGS) entry which is preliminary data.</text>
</comment>
<keyword evidence="6 9" id="KW-0418">Kinase</keyword>
<evidence type="ECO:0000256" key="9">
    <source>
        <dbReference type="HAMAP-Rule" id="MF_00082"/>
    </source>
</evidence>
<dbReference type="PIRSF" id="PIRSF000728">
    <property type="entry name" value="NAGK"/>
    <property type="match status" value="1"/>
</dbReference>
<dbReference type="UniPathway" id="UPA00068">
    <property type="reaction ID" value="UER00107"/>
</dbReference>
<keyword evidence="2 9" id="KW-0055">Arginine biosynthesis</keyword>
<feature type="binding site" evidence="9">
    <location>
        <position position="61"/>
    </location>
    <ligand>
        <name>substrate</name>
    </ligand>
</feature>
<feature type="domain" description="Aspartate/glutamate/uridylate kinase" evidence="10">
    <location>
        <begin position="4"/>
        <end position="242"/>
    </location>
</feature>
<evidence type="ECO:0000256" key="8">
    <source>
        <dbReference type="ARBA" id="ARBA00048141"/>
    </source>
</evidence>
<dbReference type="PANTHER" id="PTHR23342:SF0">
    <property type="entry name" value="N-ACETYLGLUTAMATE SYNTHASE, MITOCHONDRIAL"/>
    <property type="match status" value="1"/>
</dbReference>
<evidence type="ECO:0000256" key="3">
    <source>
        <dbReference type="ARBA" id="ARBA00022605"/>
    </source>
</evidence>
<evidence type="ECO:0000256" key="4">
    <source>
        <dbReference type="ARBA" id="ARBA00022679"/>
    </source>
</evidence>
<dbReference type="EMBL" id="VHIQ01000003">
    <property type="protein sequence ID" value="TPV33888.1"/>
    <property type="molecule type" value="Genomic_DNA"/>
</dbReference>
<evidence type="ECO:0000256" key="1">
    <source>
        <dbReference type="ARBA" id="ARBA00004828"/>
    </source>
</evidence>
<dbReference type="RefSeq" id="WP_140989754.1">
    <property type="nucleotide sequence ID" value="NZ_VHIQ01000003.1"/>
</dbReference>
<keyword evidence="12" id="KW-1185">Reference proteome</keyword>
<feature type="binding site" evidence="9">
    <location>
        <position position="158"/>
    </location>
    <ligand>
        <name>substrate</name>
    </ligand>
</feature>
<dbReference type="InterPro" id="IPR036393">
    <property type="entry name" value="AceGlu_kinase-like_sf"/>
</dbReference>
<dbReference type="AlphaFoldDB" id="A0A506PK59"/>
<name>A0A506PK59_9FLAO</name>
<feature type="site" description="Transition state stabilizer" evidence="9">
    <location>
        <position position="224"/>
    </location>
</feature>
<comment type="pathway">
    <text evidence="1 9">Amino-acid biosynthesis; L-arginine biosynthesis; N(2)-acetyl-L-ornithine from L-glutamate: step 2/4.</text>
</comment>
<dbReference type="GO" id="GO:0005524">
    <property type="term" value="F:ATP binding"/>
    <property type="evidence" value="ECO:0007669"/>
    <property type="project" value="UniProtKB-UniRule"/>
</dbReference>
<dbReference type="SUPFAM" id="SSF53633">
    <property type="entry name" value="Carbamate kinase-like"/>
    <property type="match status" value="1"/>
</dbReference>
<dbReference type="Pfam" id="PF00696">
    <property type="entry name" value="AA_kinase"/>
    <property type="match status" value="1"/>
</dbReference>
<sequence>MQLNIIKIGGNIIDSETDLALFLEDLSRLKTPFILVHGGGKLATQMASQLNIPQQMVHGRRITNAETLKVATMVYAGYINKTIVAGLQKSGVNAIGLSGADANIIKASKRSATPVDYGFVGDVDYAHIQNKTLQVFLEQDLTPVVCAITHDGNGQLLNTNADTIAAQIACSMSNHFKVKLIYCFEKNGVLLNADQDDSVIPEIDESMFQTYVNSGIIKDGMIPKMDNCFFALNNGVQEVRILHASQLKNHINHNSNDGTRITSTL</sequence>
<comment type="similarity">
    <text evidence="9">Belongs to the acetylglutamate kinase family. ArgB subfamily.</text>
</comment>
<feature type="binding site" evidence="9">
    <location>
        <begin position="39"/>
        <end position="40"/>
    </location>
    <ligand>
        <name>substrate</name>
    </ligand>
</feature>
<accession>A0A506PK59</accession>
<feature type="site" description="Transition state stabilizer" evidence="9">
    <location>
        <position position="7"/>
    </location>
</feature>
<dbReference type="Proteomes" id="UP000317332">
    <property type="component" value="Unassembled WGS sequence"/>
</dbReference>
<evidence type="ECO:0000313" key="11">
    <source>
        <dbReference type="EMBL" id="TPV33888.1"/>
    </source>
</evidence>
<evidence type="ECO:0000256" key="7">
    <source>
        <dbReference type="ARBA" id="ARBA00022840"/>
    </source>
</evidence>
<gene>
    <name evidence="9 11" type="primary">argB</name>
    <name evidence="11" type="ORF">FJ651_06930</name>
</gene>
<protein>
    <recommendedName>
        <fullName evidence="9">Acetylglutamate kinase</fullName>
        <ecNumber evidence="9">2.7.2.8</ecNumber>
    </recommendedName>
    <alternativeName>
        <fullName evidence="9">N-acetyl-L-glutamate 5-phosphotransferase</fullName>
    </alternativeName>
    <alternativeName>
        <fullName evidence="9">NAG kinase</fullName>
        <shortName evidence="9">NAGK</shortName>
    </alternativeName>
</protein>
<dbReference type="NCBIfam" id="TIGR00761">
    <property type="entry name" value="argB"/>
    <property type="match status" value="1"/>
</dbReference>
<comment type="function">
    <text evidence="9">Catalyzes the ATP-dependent phosphorylation of N-acetyl-L-glutamate.</text>
</comment>
<proteinExistence type="inferred from homology"/>
<dbReference type="PANTHER" id="PTHR23342">
    <property type="entry name" value="N-ACETYLGLUTAMATE SYNTHASE"/>
    <property type="match status" value="1"/>
</dbReference>
<evidence type="ECO:0000256" key="2">
    <source>
        <dbReference type="ARBA" id="ARBA00022571"/>
    </source>
</evidence>
<comment type="catalytic activity">
    <reaction evidence="8 9">
        <text>N-acetyl-L-glutamate + ATP = N-acetyl-L-glutamyl 5-phosphate + ADP</text>
        <dbReference type="Rhea" id="RHEA:14629"/>
        <dbReference type="ChEBI" id="CHEBI:30616"/>
        <dbReference type="ChEBI" id="CHEBI:44337"/>
        <dbReference type="ChEBI" id="CHEBI:57936"/>
        <dbReference type="ChEBI" id="CHEBI:456216"/>
        <dbReference type="EC" id="2.7.2.8"/>
    </reaction>
</comment>
<comment type="subcellular location">
    <subcellularLocation>
        <location evidence="9">Cytoplasm</location>
    </subcellularLocation>
</comment>
<evidence type="ECO:0000259" key="10">
    <source>
        <dbReference type="Pfam" id="PF00696"/>
    </source>
</evidence>
<keyword evidence="5 9" id="KW-0547">Nucleotide-binding</keyword>
<dbReference type="EC" id="2.7.2.8" evidence="9"/>
<keyword evidence="4 9" id="KW-0808">Transferase</keyword>
<dbReference type="InterPro" id="IPR037528">
    <property type="entry name" value="ArgB"/>
</dbReference>
<keyword evidence="3 9" id="KW-0028">Amino-acid biosynthesis</keyword>
<evidence type="ECO:0000256" key="5">
    <source>
        <dbReference type="ARBA" id="ARBA00022741"/>
    </source>
</evidence>
<keyword evidence="9" id="KW-0963">Cytoplasm</keyword>
<dbReference type="Gene3D" id="3.40.1160.10">
    <property type="entry name" value="Acetylglutamate kinase-like"/>
    <property type="match status" value="1"/>
</dbReference>
<dbReference type="InterPro" id="IPR004662">
    <property type="entry name" value="AcgluKinase_fam"/>
</dbReference>
<evidence type="ECO:0000256" key="6">
    <source>
        <dbReference type="ARBA" id="ARBA00022777"/>
    </source>
</evidence>
<dbReference type="CDD" id="cd04238">
    <property type="entry name" value="AAK_NAGK-like"/>
    <property type="match status" value="1"/>
</dbReference>
<dbReference type="GO" id="GO:0003991">
    <property type="term" value="F:acetylglutamate kinase activity"/>
    <property type="evidence" value="ECO:0007669"/>
    <property type="project" value="UniProtKB-UniRule"/>
</dbReference>
<organism evidence="11 12">
    <name type="scientific">Paucihalobacter ruber</name>
    <dbReference type="NCBI Taxonomy" id="2567861"/>
    <lineage>
        <taxon>Bacteria</taxon>
        <taxon>Pseudomonadati</taxon>
        <taxon>Bacteroidota</taxon>
        <taxon>Flavobacteriia</taxon>
        <taxon>Flavobacteriales</taxon>
        <taxon>Flavobacteriaceae</taxon>
        <taxon>Paucihalobacter</taxon>
    </lineage>
</organism>
<evidence type="ECO:0000313" key="12">
    <source>
        <dbReference type="Proteomes" id="UP000317332"/>
    </source>
</evidence>
<dbReference type="OrthoDB" id="9803155at2"/>